<dbReference type="Gene3D" id="3.20.19.10">
    <property type="entry name" value="Aconitase, domain 4"/>
    <property type="match status" value="1"/>
</dbReference>
<dbReference type="GO" id="GO:0019878">
    <property type="term" value="P:lysine biosynthetic process via aminoadipic acid"/>
    <property type="evidence" value="ECO:0007669"/>
    <property type="project" value="UniProtKB-UniRule"/>
</dbReference>
<evidence type="ECO:0000313" key="22">
    <source>
        <dbReference type="EMBL" id="KAJ2753196.1"/>
    </source>
</evidence>
<sequence>MALRHDEHQARCIRIQKGWFVVNEAIRSAGGSWIKPANFKDMRDVLKTEPCAREGLLYGMGVGTTVAVLRVFKGRSLVSAGNWGIVAFGLVAVVAKKLCHFQYAHQSAKLNTLFEMQSKRVPNVKGFQHSDPAKDNDSELLVAAAAAQARRRTYSQAARCSGGQTLVEKIAQRHAVDLAEGEVVRSGDFIGIRPHHIMTHDNTGAVIPKFSSIGARRLADARQPVFALDHDIQNTSAKNQAKYAGIEAFAKTHGSKFYPAGRGIAHQVLVEEGHAWPGTMVVGSDSHSNMYGGVGCLGTPVVRTDAAAIWATAQTWWQAPPVARVELRGELAPGVVGKDVIVALCALFANDEVLNHAVEFVGDGARGLPVEDRLAIANMTTEWGALAGLFAVDDVTLRWYDERAERGPHAIVNPDTVAKLRQDVAADPSSWTADSDAVYAKTLWLDLASLTPHVAGPDSVKIAQPLGELEPRHVNINKAYLLSCVNSRQKDLREAADVVRGVQKARGVPAKVAPGVAWYVAAASSQVLADARASGDWQVLVDAGATPLPPGCGPCIGLGVGLLEDGEVGISATNRNYKGRMGSKAAHTYLSSPAVVAASALQGYICSPETAIAGTAHPPPVRSVLYGSELHKAKPAAASSDAAAASAISGFPQSLSGRLIFLPADNLNTDGIYPGKYTYQDDISREQMRSIVMENYDPEFARLVRPDDVVVAGANFGTGSSREQAATAILAAGVRLVICASASETFKRNAVNNGLLVLESPVLVAWLRAAFPDAPLTAVTGLSADADLVGGKIALTDAKGTLAFETGLPKVGKAAQEIIVAGGLENWVRKRMATES</sequence>
<dbReference type="GO" id="GO:0051539">
    <property type="term" value="F:4 iron, 4 sulfur cluster binding"/>
    <property type="evidence" value="ECO:0007669"/>
    <property type="project" value="UniProtKB-UniRule"/>
</dbReference>
<dbReference type="InterPro" id="IPR050067">
    <property type="entry name" value="IPM_dehydratase_rel_enz"/>
</dbReference>
<dbReference type="PANTHER" id="PTHR43822:SF2">
    <property type="entry name" value="HOMOACONITASE, MITOCHONDRIAL"/>
    <property type="match status" value="1"/>
</dbReference>
<evidence type="ECO:0000256" key="8">
    <source>
        <dbReference type="ARBA" id="ARBA00022723"/>
    </source>
</evidence>
<feature type="domain" description="Aconitase A/isopropylmalate dehydratase small subunit swivel" evidence="21">
    <location>
        <begin position="631"/>
        <end position="759"/>
    </location>
</feature>
<comment type="function">
    <text evidence="1 19">Catalyzes the reversible hydration of cis-homoaconitate to (2R,3S)-homoisocitrate, a step in the alpha-aminoadipate pathway for lysine biosynthesis.</text>
</comment>
<dbReference type="InterPro" id="IPR036008">
    <property type="entry name" value="Aconitase_4Fe-4S_dom"/>
</dbReference>
<keyword evidence="9" id="KW-0999">Mitochondrion inner membrane</keyword>
<keyword evidence="17 19" id="KW-0456">Lyase</keyword>
<comment type="catalytic activity">
    <reaction evidence="18 19">
        <text>(2R,3S)-homoisocitrate = cis-homoaconitate + H2O</text>
        <dbReference type="Rhea" id="RHEA:15485"/>
        <dbReference type="ChEBI" id="CHEBI:15377"/>
        <dbReference type="ChEBI" id="CHEBI:15404"/>
        <dbReference type="ChEBI" id="CHEBI:58174"/>
        <dbReference type="EC" id="4.2.1.36"/>
    </reaction>
</comment>
<dbReference type="InterPro" id="IPR004418">
    <property type="entry name" value="Homoaconitase_mito"/>
</dbReference>
<evidence type="ECO:0000259" key="20">
    <source>
        <dbReference type="Pfam" id="PF00330"/>
    </source>
</evidence>
<comment type="caution">
    <text evidence="22">The sequence shown here is derived from an EMBL/GenBank/DDBJ whole genome shotgun (WGS) entry which is preliminary data.</text>
</comment>
<comment type="similarity">
    <text evidence="5">Belongs to the COX20 family.</text>
</comment>
<keyword evidence="7" id="KW-0812">Transmembrane</keyword>
<dbReference type="NCBIfam" id="TIGR00139">
    <property type="entry name" value="h_aconitase"/>
    <property type="match status" value="1"/>
</dbReference>
<evidence type="ECO:0000259" key="21">
    <source>
        <dbReference type="Pfam" id="PF00694"/>
    </source>
</evidence>
<evidence type="ECO:0000256" key="16">
    <source>
        <dbReference type="ARBA" id="ARBA00023154"/>
    </source>
</evidence>
<dbReference type="InterPro" id="IPR015931">
    <property type="entry name" value="Acnase/IPM_dHydase_lsu_aba_1/3"/>
</dbReference>
<keyword evidence="14 19" id="KW-0496">Mitochondrion</keyword>
<proteinExistence type="inferred from homology"/>
<dbReference type="Gene3D" id="3.30.499.10">
    <property type="entry name" value="Aconitase, domain 3"/>
    <property type="match status" value="2"/>
</dbReference>
<dbReference type="InterPro" id="IPR001030">
    <property type="entry name" value="Acoase/IPM_deHydtase_lsu_aba"/>
</dbReference>
<dbReference type="PRINTS" id="PR00415">
    <property type="entry name" value="ACONITASE"/>
</dbReference>
<dbReference type="Proteomes" id="UP001140011">
    <property type="component" value="Unassembled WGS sequence"/>
</dbReference>
<evidence type="ECO:0000256" key="5">
    <source>
        <dbReference type="ARBA" id="ARBA00009575"/>
    </source>
</evidence>
<protein>
    <recommendedName>
        <fullName evidence="19">Homoaconitase, mitochondrial</fullName>
        <ecNumber evidence="19">4.2.1.36</ecNumber>
    </recommendedName>
    <alternativeName>
        <fullName evidence="19">Homoaconitate hydratase</fullName>
    </alternativeName>
</protein>
<evidence type="ECO:0000256" key="10">
    <source>
        <dbReference type="ARBA" id="ARBA00022946"/>
    </source>
</evidence>
<evidence type="ECO:0000256" key="18">
    <source>
        <dbReference type="ARBA" id="ARBA00029338"/>
    </source>
</evidence>
<comment type="pathway">
    <text evidence="3 19">Amino-acid biosynthesis; L-lysine biosynthesis via AAA pathway; L-alpha-aminoadipate from 2-oxoglutarate: step 3/5.</text>
</comment>
<keyword evidence="10 19" id="KW-0809">Transit peptide</keyword>
<dbReference type="Pfam" id="PF00694">
    <property type="entry name" value="Aconitase_C"/>
    <property type="match status" value="1"/>
</dbReference>
<dbReference type="GO" id="GO:0033617">
    <property type="term" value="P:mitochondrial respiratory chain complex IV assembly"/>
    <property type="evidence" value="ECO:0007669"/>
    <property type="project" value="InterPro"/>
</dbReference>
<keyword evidence="8 19" id="KW-0479">Metal-binding</keyword>
<dbReference type="Pfam" id="PF00330">
    <property type="entry name" value="Aconitase"/>
    <property type="match status" value="1"/>
</dbReference>
<evidence type="ECO:0000256" key="6">
    <source>
        <dbReference type="ARBA" id="ARBA00022605"/>
    </source>
</evidence>
<dbReference type="SUPFAM" id="SSF53732">
    <property type="entry name" value="Aconitase iron-sulfur domain"/>
    <property type="match status" value="1"/>
</dbReference>
<dbReference type="PANTHER" id="PTHR43822">
    <property type="entry name" value="HOMOACONITASE, MITOCHONDRIAL-RELATED"/>
    <property type="match status" value="1"/>
</dbReference>
<evidence type="ECO:0000256" key="19">
    <source>
        <dbReference type="RuleBase" id="RU362038"/>
    </source>
</evidence>
<feature type="domain" description="Aconitase/3-isopropylmalate dehydratase large subunit alpha/beta/alpha" evidence="20">
    <location>
        <begin position="168"/>
        <end position="603"/>
    </location>
</feature>
<comment type="cofactor">
    <cofactor evidence="19">
        <name>[4Fe-4S] cluster</name>
        <dbReference type="ChEBI" id="CHEBI:49883"/>
    </cofactor>
    <text evidence="19">Binds 1 [4Fe-4S] cluster per subunit.</text>
</comment>
<dbReference type="InterPro" id="IPR022533">
    <property type="entry name" value="Cox20"/>
</dbReference>
<gene>
    <name evidence="22" type="primary">LYS4</name>
    <name evidence="22" type="ORF">GGI19_003300</name>
</gene>
<keyword evidence="23" id="KW-1185">Reference proteome</keyword>
<comment type="similarity">
    <text evidence="4 19">Belongs to the aconitase/IPM isomerase family.</text>
</comment>
<keyword evidence="12 19" id="KW-0408">Iron</keyword>
<dbReference type="PROSITE" id="PS01244">
    <property type="entry name" value="ACONITASE_2"/>
    <property type="match status" value="1"/>
</dbReference>
<evidence type="ECO:0000256" key="1">
    <source>
        <dbReference type="ARBA" id="ARBA00003422"/>
    </source>
</evidence>
<evidence type="ECO:0000313" key="23">
    <source>
        <dbReference type="Proteomes" id="UP001140011"/>
    </source>
</evidence>
<dbReference type="EMBL" id="JANBUH010000211">
    <property type="protein sequence ID" value="KAJ2753196.1"/>
    <property type="molecule type" value="Genomic_DNA"/>
</dbReference>
<dbReference type="Pfam" id="PF12597">
    <property type="entry name" value="Cox20"/>
    <property type="match status" value="1"/>
</dbReference>
<evidence type="ECO:0000256" key="15">
    <source>
        <dbReference type="ARBA" id="ARBA00023136"/>
    </source>
</evidence>
<dbReference type="InterPro" id="IPR018136">
    <property type="entry name" value="Aconitase_4Fe-4S_BS"/>
</dbReference>
<evidence type="ECO:0000256" key="13">
    <source>
        <dbReference type="ARBA" id="ARBA00023014"/>
    </source>
</evidence>
<dbReference type="InterPro" id="IPR015928">
    <property type="entry name" value="Aconitase/3IPM_dehydase_swvl"/>
</dbReference>
<evidence type="ECO:0000256" key="12">
    <source>
        <dbReference type="ARBA" id="ARBA00023004"/>
    </source>
</evidence>
<evidence type="ECO:0000256" key="2">
    <source>
        <dbReference type="ARBA" id="ARBA00004273"/>
    </source>
</evidence>
<dbReference type="SUPFAM" id="SSF52016">
    <property type="entry name" value="LeuD/IlvD-like"/>
    <property type="match status" value="1"/>
</dbReference>
<dbReference type="InterPro" id="IPR000573">
    <property type="entry name" value="AconitaseA/IPMdHydase_ssu_swvl"/>
</dbReference>
<keyword evidence="16 19" id="KW-0457">Lysine biosynthesis</keyword>
<evidence type="ECO:0000256" key="14">
    <source>
        <dbReference type="ARBA" id="ARBA00023128"/>
    </source>
</evidence>
<organism evidence="22 23">
    <name type="scientific">Coemansia pectinata</name>
    <dbReference type="NCBI Taxonomy" id="1052879"/>
    <lineage>
        <taxon>Eukaryota</taxon>
        <taxon>Fungi</taxon>
        <taxon>Fungi incertae sedis</taxon>
        <taxon>Zoopagomycota</taxon>
        <taxon>Kickxellomycotina</taxon>
        <taxon>Kickxellomycetes</taxon>
        <taxon>Kickxellales</taxon>
        <taxon>Kickxellaceae</taxon>
        <taxon>Coemansia</taxon>
    </lineage>
</organism>
<evidence type="ECO:0000256" key="17">
    <source>
        <dbReference type="ARBA" id="ARBA00023239"/>
    </source>
</evidence>
<keyword evidence="6 19" id="KW-0028">Amino-acid biosynthesis</keyword>
<comment type="subcellular location">
    <subcellularLocation>
        <location evidence="2">Mitochondrion inner membrane</location>
    </subcellularLocation>
</comment>
<dbReference type="GO" id="GO:0004409">
    <property type="term" value="F:homoaconitate hydratase activity"/>
    <property type="evidence" value="ECO:0007669"/>
    <property type="project" value="UniProtKB-UniRule"/>
</dbReference>
<keyword evidence="11" id="KW-1133">Transmembrane helix</keyword>
<accession>A0A9W8H0Z2</accession>
<evidence type="ECO:0000256" key="11">
    <source>
        <dbReference type="ARBA" id="ARBA00022989"/>
    </source>
</evidence>
<keyword evidence="15" id="KW-0472">Membrane</keyword>
<evidence type="ECO:0000256" key="3">
    <source>
        <dbReference type="ARBA" id="ARBA00005106"/>
    </source>
</evidence>
<name>A0A9W8H0Z2_9FUNG</name>
<dbReference type="GO" id="GO:0005743">
    <property type="term" value="C:mitochondrial inner membrane"/>
    <property type="evidence" value="ECO:0007669"/>
    <property type="project" value="UniProtKB-SubCell"/>
</dbReference>
<evidence type="ECO:0000256" key="9">
    <source>
        <dbReference type="ARBA" id="ARBA00022792"/>
    </source>
</evidence>
<dbReference type="EC" id="4.2.1.36" evidence="19"/>
<dbReference type="OrthoDB" id="10262323at2759"/>
<evidence type="ECO:0000256" key="4">
    <source>
        <dbReference type="ARBA" id="ARBA00007185"/>
    </source>
</evidence>
<dbReference type="AlphaFoldDB" id="A0A9W8H0Z2"/>
<keyword evidence="13 19" id="KW-0411">Iron-sulfur</keyword>
<evidence type="ECO:0000256" key="7">
    <source>
        <dbReference type="ARBA" id="ARBA00022692"/>
    </source>
</evidence>
<reference evidence="22" key="1">
    <citation type="submission" date="2022-07" db="EMBL/GenBank/DDBJ databases">
        <title>Phylogenomic reconstructions and comparative analyses of Kickxellomycotina fungi.</title>
        <authorList>
            <person name="Reynolds N.K."/>
            <person name="Stajich J.E."/>
            <person name="Barry K."/>
            <person name="Grigoriev I.V."/>
            <person name="Crous P."/>
            <person name="Smith M.E."/>
        </authorList>
    </citation>
    <scope>NUCLEOTIDE SEQUENCE</scope>
    <source>
        <strain evidence="22">BCRC 34297</strain>
    </source>
</reference>
<dbReference type="GO" id="GO:0046872">
    <property type="term" value="F:metal ion binding"/>
    <property type="evidence" value="ECO:0007669"/>
    <property type="project" value="UniProtKB-UniRule"/>
</dbReference>